<evidence type="ECO:0000313" key="2">
    <source>
        <dbReference type="EMBL" id="SDK03532.1"/>
    </source>
</evidence>
<dbReference type="AlphaFoldDB" id="A0A7Z7BQ26"/>
<keyword evidence="1" id="KW-0812">Transmembrane</keyword>
<dbReference type="RefSeq" id="WP_167305689.1">
    <property type="nucleotide sequence ID" value="NZ_JANPYJ010000002.1"/>
</dbReference>
<organism evidence="2 3">
    <name type="scientific">Agrobacterium fabrum</name>
    <dbReference type="NCBI Taxonomy" id="1176649"/>
    <lineage>
        <taxon>Bacteria</taxon>
        <taxon>Pseudomonadati</taxon>
        <taxon>Pseudomonadota</taxon>
        <taxon>Alphaproteobacteria</taxon>
        <taxon>Hyphomicrobiales</taxon>
        <taxon>Rhizobiaceae</taxon>
        <taxon>Rhizobium/Agrobacterium group</taxon>
        <taxon>Agrobacterium</taxon>
        <taxon>Agrobacterium tumefaciens complex</taxon>
    </lineage>
</organism>
<reference evidence="2 3" key="1">
    <citation type="submission" date="2016-10" db="EMBL/GenBank/DDBJ databases">
        <authorList>
            <person name="Varghese N."/>
            <person name="Submissions S."/>
        </authorList>
    </citation>
    <scope>NUCLEOTIDE SEQUENCE [LARGE SCALE GENOMIC DNA]</scope>
    <source>
        <strain evidence="2 3">PDC82</strain>
    </source>
</reference>
<name>A0A7Z7BQ26_9HYPH</name>
<comment type="caution">
    <text evidence="2">The sequence shown here is derived from an EMBL/GenBank/DDBJ whole genome shotgun (WGS) entry which is preliminary data.</text>
</comment>
<dbReference type="EMBL" id="FNEW01000003">
    <property type="protein sequence ID" value="SDK03532.1"/>
    <property type="molecule type" value="Genomic_DNA"/>
</dbReference>
<feature type="transmembrane region" description="Helical" evidence="1">
    <location>
        <begin position="12"/>
        <end position="30"/>
    </location>
</feature>
<gene>
    <name evidence="2" type="ORF">SAMN05428983_3705</name>
</gene>
<evidence type="ECO:0000256" key="1">
    <source>
        <dbReference type="SAM" id="Phobius"/>
    </source>
</evidence>
<keyword evidence="1" id="KW-0472">Membrane</keyword>
<evidence type="ECO:0000313" key="3">
    <source>
        <dbReference type="Proteomes" id="UP000198917"/>
    </source>
</evidence>
<dbReference type="Proteomes" id="UP000198917">
    <property type="component" value="Unassembled WGS sequence"/>
</dbReference>
<accession>A0A7Z7BQ26</accession>
<sequence>MSDGSWVDWFPFVFFPAKIIVLGIGMYYAIKWHHDQAKKDSETNGH</sequence>
<protein>
    <submittedName>
        <fullName evidence="2">Uncharacterized protein</fullName>
    </submittedName>
</protein>
<keyword evidence="1" id="KW-1133">Transmembrane helix</keyword>
<proteinExistence type="predicted"/>